<dbReference type="AlphaFoldDB" id="A0A139IC61"/>
<name>A0A139IC61_9PEZI</name>
<dbReference type="InterPro" id="IPR017853">
    <property type="entry name" value="GH"/>
</dbReference>
<proteinExistence type="predicted"/>
<dbReference type="Gene3D" id="3.20.20.80">
    <property type="entry name" value="Glycosidases"/>
    <property type="match status" value="1"/>
</dbReference>
<dbReference type="Pfam" id="PF01301">
    <property type="entry name" value="Glyco_hydro_35"/>
    <property type="match status" value="1"/>
</dbReference>
<dbReference type="InterPro" id="IPR031330">
    <property type="entry name" value="Gly_Hdrlase_35_cat"/>
</dbReference>
<dbReference type="SUPFAM" id="SSF51445">
    <property type="entry name" value="(Trans)glycosidases"/>
    <property type="match status" value="1"/>
</dbReference>
<accession>A0A139IC61</accession>
<dbReference type="STRING" id="113226.A0A139IC61"/>
<dbReference type="EMBL" id="LFZO01000162">
    <property type="protein sequence ID" value="KXT12172.1"/>
    <property type="molecule type" value="Genomic_DNA"/>
</dbReference>
<feature type="domain" description="Glycoside hydrolase 35 catalytic" evidence="1">
    <location>
        <begin position="14"/>
        <end position="65"/>
    </location>
</feature>
<reference evidence="2 3" key="1">
    <citation type="submission" date="2015-07" db="EMBL/GenBank/DDBJ databases">
        <title>Comparative genomics of the Sigatoka disease complex on banana suggests a link between parallel evolutionary changes in Pseudocercospora fijiensis and Pseudocercospora eumusae and increased virulence on the banana host.</title>
        <authorList>
            <person name="Chang T.-C."/>
            <person name="Salvucci A."/>
            <person name="Crous P.W."/>
            <person name="Stergiopoulos I."/>
        </authorList>
    </citation>
    <scope>NUCLEOTIDE SEQUENCE [LARGE SCALE GENOMIC DNA]</scope>
    <source>
        <strain evidence="2 3">CBS 116634</strain>
    </source>
</reference>
<evidence type="ECO:0000313" key="3">
    <source>
        <dbReference type="Proteomes" id="UP000073492"/>
    </source>
</evidence>
<sequence>MYFRRLELSDTIALLEGKRGDFLVEGIFALKPFFDVAKKVGIYILARPSPYINAEALGSGYPGWL</sequence>
<organism evidence="2 3">
    <name type="scientific">Pseudocercospora musae</name>
    <dbReference type="NCBI Taxonomy" id="113226"/>
    <lineage>
        <taxon>Eukaryota</taxon>
        <taxon>Fungi</taxon>
        <taxon>Dikarya</taxon>
        <taxon>Ascomycota</taxon>
        <taxon>Pezizomycotina</taxon>
        <taxon>Dothideomycetes</taxon>
        <taxon>Dothideomycetidae</taxon>
        <taxon>Mycosphaerellales</taxon>
        <taxon>Mycosphaerellaceae</taxon>
        <taxon>Pseudocercospora</taxon>
    </lineage>
</organism>
<evidence type="ECO:0000259" key="1">
    <source>
        <dbReference type="Pfam" id="PF01301"/>
    </source>
</evidence>
<keyword evidence="3" id="KW-1185">Reference proteome</keyword>
<dbReference type="Proteomes" id="UP000073492">
    <property type="component" value="Unassembled WGS sequence"/>
</dbReference>
<gene>
    <name evidence="2" type="ORF">AC579_2435</name>
</gene>
<evidence type="ECO:0000313" key="2">
    <source>
        <dbReference type="EMBL" id="KXT12172.1"/>
    </source>
</evidence>
<protein>
    <recommendedName>
        <fullName evidence="1">Glycoside hydrolase 35 catalytic domain-containing protein</fullName>
    </recommendedName>
</protein>
<comment type="caution">
    <text evidence="2">The sequence shown here is derived from an EMBL/GenBank/DDBJ whole genome shotgun (WGS) entry which is preliminary data.</text>
</comment>
<dbReference type="OrthoDB" id="1657402at2759"/>